<dbReference type="HOGENOM" id="CLU_1109510_0_0_2"/>
<evidence type="ECO:0000256" key="16">
    <source>
        <dbReference type="ARBA" id="ARBA00029820"/>
    </source>
</evidence>
<sequence>MECGDIMDAVSLLIPLAEITIAGAIINASVHFVPVGGAPAAMATSTGVGTGTTQLAAGAGFTGLMAAAAMAAQAGVDVFNPAHLALIALSGAVGSMIMLGITMLIGQLIYVFGVGVVPAADKCEKDPITGDEQRPYITPGTTGHAVPTVCFVSGLIGAGLGGIGGALAYIALKQLGFDTAIAGILAVGFFFINAVLASYNIGGTIEGFHDPKFKKMPNGVIASFVASLLCGLVLLGMAGLA</sequence>
<dbReference type="STRING" id="880724.Metig_1239"/>
<comment type="function">
    <text evidence="1 19">Part of a complex that catalyzes the formation of methyl-coenzyme M and tetrahydromethanopterin from coenzyme M and methyl-tetrahydromethanopterin. This is an energy-conserving, sodium-ion translocating step.</text>
</comment>
<protein>
    <recommendedName>
        <fullName evidence="6 19">Tetrahydromethanopterin S-methyltransferase subunit D</fullName>
        <ecNumber evidence="18 19">7.2.1.4</ecNumber>
    </recommendedName>
    <alternativeName>
        <fullName evidence="16 19">N5-methyltetrahydromethanopterin--coenzyme M methyltransferase subunit D</fullName>
    </alternativeName>
</protein>
<dbReference type="Proteomes" id="UP000009227">
    <property type="component" value="Chromosome"/>
</dbReference>
<evidence type="ECO:0000256" key="17">
    <source>
        <dbReference type="ARBA" id="ARBA00044880"/>
    </source>
</evidence>
<comment type="pathway">
    <text evidence="3 19">One-carbon metabolism; methanogenesis from CO(2); methyl-coenzyme M from 5,10-methylene-5,6,7,8-tetrahydromethanopterin: step 2/2.</text>
</comment>
<feature type="transmembrane region" description="Helical" evidence="19">
    <location>
        <begin position="179"/>
        <end position="199"/>
    </location>
</feature>
<evidence type="ECO:0000256" key="14">
    <source>
        <dbReference type="ARBA" id="ARBA00022994"/>
    </source>
</evidence>
<organism evidence="21">
    <name type="scientific">Methanotorris igneus (strain DSM 5666 / JCM 11834 / Kol 5)</name>
    <dbReference type="NCBI Taxonomy" id="880724"/>
    <lineage>
        <taxon>Archaea</taxon>
        <taxon>Methanobacteriati</taxon>
        <taxon>Methanobacteriota</taxon>
        <taxon>Methanomada group</taxon>
        <taxon>Methanococci</taxon>
        <taxon>Methanococcales</taxon>
        <taxon>Methanocaldococcaceae</taxon>
        <taxon>Methanotorris</taxon>
    </lineage>
</organism>
<evidence type="ECO:0000256" key="2">
    <source>
        <dbReference type="ARBA" id="ARBA00004651"/>
    </source>
</evidence>
<keyword evidence="21" id="KW-1185">Reference proteome</keyword>
<evidence type="ECO:0000313" key="20">
    <source>
        <dbReference type="EMBL" id="AEF96776.1"/>
    </source>
</evidence>
<dbReference type="GO" id="GO:0012506">
    <property type="term" value="C:vesicle membrane"/>
    <property type="evidence" value="ECO:0007669"/>
    <property type="project" value="InterPro"/>
</dbReference>
<keyword evidence="7 19" id="KW-1003">Cell membrane</keyword>
<evidence type="ECO:0000256" key="9">
    <source>
        <dbReference type="ARBA" id="ARBA00022603"/>
    </source>
</evidence>
<comment type="catalytic activity">
    <reaction evidence="17 19">
        <text>5-methyl-5,6,7,8-tetrahydromethanopterin + coenzyme M + 2 Na(+)(in) = 5,6,7,8-tetrahydromethanopterin + methyl-coenzyme M + 2 Na(+)(out)</text>
        <dbReference type="Rhea" id="RHEA:53492"/>
        <dbReference type="ChEBI" id="CHEBI:29101"/>
        <dbReference type="ChEBI" id="CHEBI:58103"/>
        <dbReference type="ChEBI" id="CHEBI:58116"/>
        <dbReference type="ChEBI" id="CHEBI:58286"/>
        <dbReference type="ChEBI" id="CHEBI:58319"/>
        <dbReference type="EC" id="7.2.1.4"/>
    </reaction>
</comment>
<dbReference type="EC" id="7.2.1.4" evidence="18 19"/>
<name>F6BE99_METIK</name>
<evidence type="ECO:0000256" key="10">
    <source>
        <dbReference type="ARBA" id="ARBA00022679"/>
    </source>
</evidence>
<feature type="transmembrane region" description="Helical" evidence="19">
    <location>
        <begin position="219"/>
        <end position="240"/>
    </location>
</feature>
<dbReference type="AlphaFoldDB" id="F6BE99"/>
<feature type="transmembrane region" description="Helical" evidence="19">
    <location>
        <begin position="145"/>
        <end position="172"/>
    </location>
</feature>
<dbReference type="GO" id="GO:0032259">
    <property type="term" value="P:methylation"/>
    <property type="evidence" value="ECO:0007669"/>
    <property type="project" value="UniProtKB-KW"/>
</dbReference>
<dbReference type="GO" id="GO:0019386">
    <property type="term" value="P:methanogenesis, from carbon dioxide"/>
    <property type="evidence" value="ECO:0007669"/>
    <property type="project" value="UniProtKB-UniRule"/>
</dbReference>
<dbReference type="EMBL" id="CP002737">
    <property type="protein sequence ID" value="AEF96776.1"/>
    <property type="molecule type" value="Genomic_DNA"/>
</dbReference>
<evidence type="ECO:0000256" key="3">
    <source>
        <dbReference type="ARBA" id="ARBA00004839"/>
    </source>
</evidence>
<keyword evidence="8 19" id="KW-0554">One-carbon metabolism</keyword>
<evidence type="ECO:0000256" key="8">
    <source>
        <dbReference type="ARBA" id="ARBA00022563"/>
    </source>
</evidence>
<accession>F6BE99</accession>
<evidence type="ECO:0000256" key="1">
    <source>
        <dbReference type="ARBA" id="ARBA00002533"/>
    </source>
</evidence>
<dbReference type="KEGG" id="mig:Metig_1239"/>
<dbReference type="HAMAP" id="MF_01097">
    <property type="entry name" value="MtrD"/>
    <property type="match status" value="1"/>
</dbReference>
<evidence type="ECO:0000256" key="5">
    <source>
        <dbReference type="ARBA" id="ARBA00011616"/>
    </source>
</evidence>
<comment type="subcellular location">
    <subcellularLocation>
        <location evidence="2 19">Cell membrane</location>
        <topology evidence="2 19">Multi-pass membrane protein</topology>
    </subcellularLocation>
</comment>
<reference evidence="20 21" key="1">
    <citation type="submission" date="2011-05" db="EMBL/GenBank/DDBJ databases">
        <title>Complete sequence of Methanotorris igneus Kol 5.</title>
        <authorList>
            <consortium name="US DOE Joint Genome Institute"/>
            <person name="Lucas S."/>
            <person name="Han J."/>
            <person name="Lapidus A."/>
            <person name="Cheng J.-F."/>
            <person name="Goodwin L."/>
            <person name="Pitluck S."/>
            <person name="Peters L."/>
            <person name="Mikhailova N."/>
            <person name="Chertkov O."/>
            <person name="Han C."/>
            <person name="Tapia R."/>
            <person name="Land M."/>
            <person name="Hauser L."/>
            <person name="Kyrpides N."/>
            <person name="Ivanova N."/>
            <person name="Pagani I."/>
            <person name="Sieprawska-Lupa M."/>
            <person name="Whitman W."/>
            <person name="Woyke T."/>
        </authorList>
    </citation>
    <scope>NUCLEOTIDE SEQUENCE [LARGE SCALE GENOMIC DNA]</scope>
    <source>
        <strain evidence="21">DSM 5666 / JCM 11834 / Kol 5</strain>
    </source>
</reference>
<evidence type="ECO:0000256" key="18">
    <source>
        <dbReference type="ARBA" id="ARBA00044970"/>
    </source>
</evidence>
<dbReference type="GO" id="GO:0005886">
    <property type="term" value="C:plasma membrane"/>
    <property type="evidence" value="ECO:0007669"/>
    <property type="project" value="UniProtKB-SubCell"/>
</dbReference>
<keyword evidence="11 19" id="KW-0812">Transmembrane</keyword>
<keyword evidence="15 19" id="KW-0472">Membrane</keyword>
<keyword evidence="12 19" id="KW-1278">Translocase</keyword>
<evidence type="ECO:0000256" key="6">
    <source>
        <dbReference type="ARBA" id="ARBA00015129"/>
    </source>
</evidence>
<evidence type="ECO:0000256" key="19">
    <source>
        <dbReference type="HAMAP-Rule" id="MF_01097"/>
    </source>
</evidence>
<dbReference type="Pfam" id="PF04207">
    <property type="entry name" value="MtrD"/>
    <property type="match status" value="1"/>
</dbReference>
<keyword evidence="13 19" id="KW-1133">Transmembrane helix</keyword>
<evidence type="ECO:0000256" key="15">
    <source>
        <dbReference type="ARBA" id="ARBA00023136"/>
    </source>
</evidence>
<dbReference type="GO" id="GO:0030269">
    <property type="term" value="F:tetrahydromethanopterin S-methyltransferase activity"/>
    <property type="evidence" value="ECO:0007669"/>
    <property type="project" value="UniProtKB-UniRule"/>
</dbReference>
<feature type="transmembrane region" description="Helical" evidence="19">
    <location>
        <begin position="53"/>
        <end position="72"/>
    </location>
</feature>
<dbReference type="GO" id="GO:0006730">
    <property type="term" value="P:one-carbon metabolic process"/>
    <property type="evidence" value="ECO:0007669"/>
    <property type="project" value="UniProtKB-UniRule"/>
</dbReference>
<keyword evidence="9 19" id="KW-0489">Methyltransferase</keyword>
<dbReference type="GO" id="GO:0005737">
    <property type="term" value="C:cytoplasm"/>
    <property type="evidence" value="ECO:0007669"/>
    <property type="project" value="InterPro"/>
</dbReference>
<keyword evidence="10 19" id="KW-0808">Transferase</keyword>
<feature type="transmembrane region" description="Helical" evidence="19">
    <location>
        <begin position="12"/>
        <end position="33"/>
    </location>
</feature>
<comment type="subunit">
    <text evidence="5 19">The complex is composed of 8 subunits; MtrA, MtrB, MtrC, MtrD, MtrE, MtrF, MtrG and MtrH.</text>
</comment>
<gene>
    <name evidence="19" type="primary">mtrD</name>
    <name evidence="20" type="ordered locus">Metig_1239</name>
</gene>
<comment type="similarity">
    <text evidence="4 19">Belongs to the MtrD family.</text>
</comment>
<dbReference type="UniPathway" id="UPA00640">
    <property type="reaction ID" value="UER00698"/>
</dbReference>
<proteinExistence type="inferred from homology"/>
<evidence type="ECO:0000256" key="7">
    <source>
        <dbReference type="ARBA" id="ARBA00022475"/>
    </source>
</evidence>
<dbReference type="NCBIfam" id="TIGR01112">
    <property type="entry name" value="mtrD"/>
    <property type="match status" value="1"/>
</dbReference>
<evidence type="ECO:0000256" key="12">
    <source>
        <dbReference type="ARBA" id="ARBA00022967"/>
    </source>
</evidence>
<dbReference type="InterPro" id="IPR005779">
    <property type="entry name" value="MeTrfase_D"/>
</dbReference>
<keyword evidence="14 19" id="KW-0484">Methanogenesis</keyword>
<evidence type="ECO:0000313" key="21">
    <source>
        <dbReference type="Proteomes" id="UP000009227"/>
    </source>
</evidence>
<evidence type="ECO:0000256" key="11">
    <source>
        <dbReference type="ARBA" id="ARBA00022692"/>
    </source>
</evidence>
<feature type="transmembrane region" description="Helical" evidence="19">
    <location>
        <begin position="84"/>
        <end position="112"/>
    </location>
</feature>
<evidence type="ECO:0000256" key="4">
    <source>
        <dbReference type="ARBA" id="ARBA00008822"/>
    </source>
</evidence>
<dbReference type="PIRSF" id="PIRSF016552">
    <property type="entry name" value="MtrD"/>
    <property type="match status" value="1"/>
</dbReference>
<evidence type="ECO:0000256" key="13">
    <source>
        <dbReference type="ARBA" id="ARBA00022989"/>
    </source>
</evidence>